<name>A0A932ZTC3_UNCTE</name>
<keyword evidence="1" id="KW-0547">Nucleotide-binding</keyword>
<evidence type="ECO:0000256" key="1">
    <source>
        <dbReference type="ARBA" id="ARBA00022741"/>
    </source>
</evidence>
<gene>
    <name evidence="4" type="ORF">HY618_03130</name>
</gene>
<evidence type="ECO:0000313" key="5">
    <source>
        <dbReference type="Proteomes" id="UP000752292"/>
    </source>
</evidence>
<dbReference type="AlphaFoldDB" id="A0A932ZTC3"/>
<evidence type="ECO:0000256" key="2">
    <source>
        <dbReference type="ARBA" id="ARBA00022840"/>
    </source>
</evidence>
<dbReference type="InterPro" id="IPR001054">
    <property type="entry name" value="A/G_cyclase"/>
</dbReference>
<dbReference type="GO" id="GO:0004016">
    <property type="term" value="F:adenylate cyclase activity"/>
    <property type="evidence" value="ECO:0007669"/>
    <property type="project" value="UniProtKB-ARBA"/>
</dbReference>
<dbReference type="CDD" id="cd07302">
    <property type="entry name" value="CHD"/>
    <property type="match status" value="1"/>
</dbReference>
<dbReference type="InterPro" id="IPR025874">
    <property type="entry name" value="DZR"/>
</dbReference>
<dbReference type="GO" id="GO:0009190">
    <property type="term" value="P:cyclic nucleotide biosynthetic process"/>
    <property type="evidence" value="ECO:0007669"/>
    <property type="project" value="InterPro"/>
</dbReference>
<dbReference type="InterPro" id="IPR041664">
    <property type="entry name" value="AAA_16"/>
</dbReference>
<dbReference type="PANTHER" id="PTHR16305:SF28">
    <property type="entry name" value="GUANYLATE CYCLASE DOMAIN-CONTAINING PROTEIN"/>
    <property type="match status" value="1"/>
</dbReference>
<dbReference type="Gene3D" id="3.30.70.1230">
    <property type="entry name" value="Nucleotide cyclase"/>
    <property type="match status" value="1"/>
</dbReference>
<dbReference type="EMBL" id="JACQRX010000140">
    <property type="protein sequence ID" value="MBI4251428.1"/>
    <property type="molecule type" value="Genomic_DNA"/>
</dbReference>
<evidence type="ECO:0000313" key="4">
    <source>
        <dbReference type="EMBL" id="MBI4251428.1"/>
    </source>
</evidence>
<proteinExistence type="predicted"/>
<dbReference type="Pfam" id="PF13191">
    <property type="entry name" value="AAA_16"/>
    <property type="match status" value="1"/>
</dbReference>
<dbReference type="InterPro" id="IPR027417">
    <property type="entry name" value="P-loop_NTPase"/>
</dbReference>
<dbReference type="InterPro" id="IPR029787">
    <property type="entry name" value="Nucleotide_cyclase"/>
</dbReference>
<evidence type="ECO:0000259" key="3">
    <source>
        <dbReference type="PROSITE" id="PS50125"/>
    </source>
</evidence>
<accession>A0A932ZTC3</accession>
<dbReference type="SUPFAM" id="SSF55073">
    <property type="entry name" value="Nucleotide cyclase"/>
    <property type="match status" value="1"/>
</dbReference>
<dbReference type="SMART" id="SM00044">
    <property type="entry name" value="CYCc"/>
    <property type="match status" value="1"/>
</dbReference>
<dbReference type="Gene3D" id="3.40.50.300">
    <property type="entry name" value="P-loop containing nucleotide triphosphate hydrolases"/>
    <property type="match status" value="1"/>
</dbReference>
<dbReference type="GO" id="GO:0035556">
    <property type="term" value="P:intracellular signal transduction"/>
    <property type="evidence" value="ECO:0007669"/>
    <property type="project" value="InterPro"/>
</dbReference>
<dbReference type="SUPFAM" id="SSF52540">
    <property type="entry name" value="P-loop containing nucleoside triphosphate hydrolases"/>
    <property type="match status" value="1"/>
</dbReference>
<organism evidence="4 5">
    <name type="scientific">Tectimicrobiota bacterium</name>
    <dbReference type="NCBI Taxonomy" id="2528274"/>
    <lineage>
        <taxon>Bacteria</taxon>
        <taxon>Pseudomonadati</taxon>
        <taxon>Nitrospinota/Tectimicrobiota group</taxon>
        <taxon>Candidatus Tectimicrobiota</taxon>
    </lineage>
</organism>
<dbReference type="Pfam" id="PF12773">
    <property type="entry name" value="DZR"/>
    <property type="match status" value="1"/>
</dbReference>
<dbReference type="GO" id="GO:0005737">
    <property type="term" value="C:cytoplasm"/>
    <property type="evidence" value="ECO:0007669"/>
    <property type="project" value="TreeGrafter"/>
</dbReference>
<reference evidence="4" key="1">
    <citation type="submission" date="2020-07" db="EMBL/GenBank/DDBJ databases">
        <title>Huge and variable diversity of episymbiotic CPR bacteria and DPANN archaea in groundwater ecosystems.</title>
        <authorList>
            <person name="He C.Y."/>
            <person name="Keren R."/>
            <person name="Whittaker M."/>
            <person name="Farag I.F."/>
            <person name="Doudna J."/>
            <person name="Cate J.H.D."/>
            <person name="Banfield J.F."/>
        </authorList>
    </citation>
    <scope>NUCLEOTIDE SEQUENCE</scope>
    <source>
        <strain evidence="4">NC_groundwater_1370_Ag_S-0.2um_69_93</strain>
    </source>
</reference>
<keyword evidence="2" id="KW-0067">ATP-binding</keyword>
<dbReference type="Proteomes" id="UP000752292">
    <property type="component" value="Unassembled WGS sequence"/>
</dbReference>
<dbReference type="PROSITE" id="PS50125">
    <property type="entry name" value="GUANYLATE_CYCLASE_2"/>
    <property type="match status" value="1"/>
</dbReference>
<dbReference type="GO" id="GO:0005524">
    <property type="term" value="F:ATP binding"/>
    <property type="evidence" value="ECO:0007669"/>
    <property type="project" value="UniProtKB-KW"/>
</dbReference>
<feature type="domain" description="Guanylate cyclase" evidence="3">
    <location>
        <begin position="100"/>
        <end position="232"/>
    </location>
</feature>
<comment type="caution">
    <text evidence="4">The sequence shown here is derived from an EMBL/GenBank/DDBJ whole genome shotgun (WGS) entry which is preliminary data.</text>
</comment>
<sequence length="393" mass="43283">MRCSACRHENRPQALFCERCGARLECACPHCGTAVRPGARFCDHCGGTLESPPRAAAEPSPLGARAEAFAKQIPSYTPRHLVEKVLTTRGAMEGERRQVTVLFVDVCGFTGISENLDPEEVHRLMDRCFEILTHHIHRFEGTINQFTGDGVMALFGAPVAHEDSPHRAIRAALAIQSSMRAYGERVQREQGLNLQMRMGVNTGNVVVGKIGDDLRMDYTAVGDTTNLAFRLQSLTEPGTVLVSEHTHRFTKDYFEFAPVVPIEVKGKSHPVAVYHALRPKAVQSRLEVAARRGLTPLVARQAEIDHLMAAFAKAKEGHGQVVSLVGEAGVGKSRLAYEFKERLRGEDITLWEAYCPPYGQATPFLPLAQIVKKYCGIEEGDDEAKIRQKVGAT</sequence>
<dbReference type="Pfam" id="PF00211">
    <property type="entry name" value="Guanylate_cyc"/>
    <property type="match status" value="1"/>
</dbReference>
<protein>
    <submittedName>
        <fullName evidence="4">AAA family ATPase</fullName>
    </submittedName>
</protein>
<dbReference type="PANTHER" id="PTHR16305">
    <property type="entry name" value="TESTICULAR SOLUBLE ADENYLYL CYCLASE"/>
    <property type="match status" value="1"/>
</dbReference>